<keyword evidence="2" id="KW-1185">Reference proteome</keyword>
<name>A0ACB5TZE5_CANBO</name>
<protein>
    <submittedName>
        <fullName evidence="1">Unnamed protein product</fullName>
    </submittedName>
</protein>
<dbReference type="Proteomes" id="UP001165101">
    <property type="component" value="Unassembled WGS sequence"/>
</dbReference>
<evidence type="ECO:0000313" key="1">
    <source>
        <dbReference type="EMBL" id="GME97995.1"/>
    </source>
</evidence>
<evidence type="ECO:0000313" key="2">
    <source>
        <dbReference type="Proteomes" id="UP001165101"/>
    </source>
</evidence>
<gene>
    <name evidence="1" type="ORF">Cboi01_000479400</name>
</gene>
<organism evidence="1 2">
    <name type="scientific">Candida boidinii</name>
    <name type="common">Yeast</name>
    <dbReference type="NCBI Taxonomy" id="5477"/>
    <lineage>
        <taxon>Eukaryota</taxon>
        <taxon>Fungi</taxon>
        <taxon>Dikarya</taxon>
        <taxon>Ascomycota</taxon>
        <taxon>Saccharomycotina</taxon>
        <taxon>Pichiomycetes</taxon>
        <taxon>Pichiales</taxon>
        <taxon>Pichiaceae</taxon>
        <taxon>Ogataea</taxon>
        <taxon>Ogataea/Candida clade</taxon>
    </lineage>
</organism>
<sequence>MSQIMSSYSLYNNHLPGSSTAASSRRAAGASKDSSVVISNRAVLRKSSNKTTQPVSILNSKPRSFDLYSADLEFERKISNIITKPKSVNSIYRKSTTTSARSEVSLSNAKTIIFEDELSERRLNNKFKREKFGNLTTLKVTPLQQSISKIIKFPFLVSFQFI</sequence>
<dbReference type="EMBL" id="BSXV01003285">
    <property type="protein sequence ID" value="GME97995.1"/>
    <property type="molecule type" value="Genomic_DNA"/>
</dbReference>
<comment type="caution">
    <text evidence="1">The sequence shown here is derived from an EMBL/GenBank/DDBJ whole genome shotgun (WGS) entry which is preliminary data.</text>
</comment>
<reference evidence="1" key="1">
    <citation type="submission" date="2023-04" db="EMBL/GenBank/DDBJ databases">
        <title>Candida boidinii NBRC 1967.</title>
        <authorList>
            <person name="Ichikawa N."/>
            <person name="Sato H."/>
            <person name="Tonouchi N."/>
        </authorList>
    </citation>
    <scope>NUCLEOTIDE SEQUENCE</scope>
    <source>
        <strain evidence="1">NBRC 1967</strain>
    </source>
</reference>
<proteinExistence type="predicted"/>
<accession>A0ACB5TZE5</accession>